<protein>
    <submittedName>
        <fullName evidence="3">Nuclear receptor-interacting protein 2</fullName>
    </submittedName>
</protein>
<gene>
    <name evidence="3" type="primary">Nrip2</name>
</gene>
<evidence type="ECO:0000313" key="3">
    <source>
        <dbReference type="RefSeq" id="XP_012879062.1"/>
    </source>
</evidence>
<sequence>MNAWREAQGGDGGAGPPGREPPGTGDPGQLLQQRRVKQATRFLHKDSADFLPLDPLRRMGTSKDLQPHCVLQRRLVEGLQSGLPGASPPGRAMTETQGQEASKKPGGTETPAQLVSCTHG</sequence>
<dbReference type="InParanoid" id="A0A1S3FT91"/>
<feature type="region of interest" description="Disordered" evidence="1">
    <location>
        <begin position="1"/>
        <end position="29"/>
    </location>
</feature>
<dbReference type="CTD" id="83714"/>
<dbReference type="AlphaFoldDB" id="A0A1S3FT91"/>
<keyword evidence="2" id="KW-1185">Reference proteome</keyword>
<dbReference type="KEGG" id="dord:105991051"/>
<evidence type="ECO:0000313" key="2">
    <source>
        <dbReference type="Proteomes" id="UP000081671"/>
    </source>
</evidence>
<feature type="compositionally biased region" description="Polar residues" evidence="1">
    <location>
        <begin position="110"/>
        <end position="120"/>
    </location>
</feature>
<organism evidence="2 3">
    <name type="scientific">Dipodomys ordii</name>
    <name type="common">Ord's kangaroo rat</name>
    <dbReference type="NCBI Taxonomy" id="10020"/>
    <lineage>
        <taxon>Eukaryota</taxon>
        <taxon>Metazoa</taxon>
        <taxon>Chordata</taxon>
        <taxon>Craniata</taxon>
        <taxon>Vertebrata</taxon>
        <taxon>Euteleostomi</taxon>
        <taxon>Mammalia</taxon>
        <taxon>Eutheria</taxon>
        <taxon>Euarchontoglires</taxon>
        <taxon>Glires</taxon>
        <taxon>Rodentia</taxon>
        <taxon>Castorimorpha</taxon>
        <taxon>Heteromyidae</taxon>
        <taxon>Dipodomyinae</taxon>
        <taxon>Dipodomys</taxon>
    </lineage>
</organism>
<reference evidence="3" key="1">
    <citation type="submission" date="2025-08" db="UniProtKB">
        <authorList>
            <consortium name="RefSeq"/>
        </authorList>
    </citation>
    <scope>IDENTIFICATION</scope>
    <source>
        <tissue evidence="3">Kidney</tissue>
    </source>
</reference>
<name>A0A1S3FT91_DIPOR</name>
<keyword evidence="3" id="KW-0675">Receptor</keyword>
<dbReference type="RefSeq" id="XP_012879062.1">
    <property type="nucleotide sequence ID" value="XM_013023608.1"/>
</dbReference>
<dbReference type="Proteomes" id="UP000081671">
    <property type="component" value="Unplaced"/>
</dbReference>
<evidence type="ECO:0000256" key="1">
    <source>
        <dbReference type="SAM" id="MobiDB-lite"/>
    </source>
</evidence>
<dbReference type="OrthoDB" id="1047367at2759"/>
<feature type="region of interest" description="Disordered" evidence="1">
    <location>
        <begin position="80"/>
        <end position="120"/>
    </location>
</feature>
<accession>A0A1S3FT91</accession>
<proteinExistence type="predicted"/>
<dbReference type="GeneID" id="105991051"/>